<protein>
    <submittedName>
        <fullName evidence="1">Uncharacterized protein</fullName>
    </submittedName>
</protein>
<sequence>MDSPEPTTAAVKTPASVAASAAATNITASSSSSPPVQESPFSNFLNNLSPIKPVSGPHELQGFLGLNSPLAFTSPQINALRETSSCKRPPCQQLPTAEMSENDDGVRKFSADLGNVEKSDSLLQSGLIVNSQKDNDVRSSVQVQPSGSSGCVDEYLADAVDVDCAHSEHGVSISSKQSFDVLQSSVSGRTDSKKALLKFDDKNDAVSNVDVAVAMIGKAEESIQGKLTCDIEPNEYPKMESNSSSNHASEKQQSENTSAQNAGSGRGDESDCPSQSLREPLQTIQTYEDFRENAGAILYGPHDNSMHDPEAGKHQRGMSRRCLQFEEAQLKVTVCSSNPSNKLNDVTSSQLPTTPVESESPDPSHVDLNITSGKRQLASLPHPVTPVFPPHHTGKSPLTVSKPSGIGLHLNNLIKSSPEGHGAPVGVNLSSTEAGMLESKASIAASSLISESFDDMGPLNWPPPVDPNGTPLTMRKFNSEHADNFEEISQLSPKKKRQVYMKKSSSTVDSDGCKRCNCKKTRCLKLYCDCFAAGIYCAESCACQGCFNRPEYEDTVLETRQQIESRNPLAFAPKIIPRVTEFPDDGNRFTPSSSRHKRGCNCKKSMCLKKYCECYQAYVGCSSGCRCENCKNVYGRKEEYVGNEEMVNSRAIPEGVSDSKPERVTNKNEFLHAELYDLRNLTPLTPSFQFSDHGKDASKSRILSGRYVPSPKSDLTILSSYVKSSRTLNSSDSNEMLLEKSREIVDVDPYGQERDYSSADMVEQFSPRCHSLADLCDFNPLLDFPSTAMESSASSKATGWTNVSRLQLCPRSGSLLSGSSLRWRSSPVTPLTQLGGTKSLQALDSDGRLSGILGDDTPEVLKDASTPIKSVKVSSPSRKRVSPPHGRAHEHGSSSSSMLKSGRKFILKAVPSFPPLTPCIDSKGSTGHLGVRLQLSQEVVGSTITPEVPEVEYPHSKEQSQLKA</sequence>
<name>A0ACB8NMS9_CITSI</name>
<dbReference type="EMBL" id="CM039170">
    <property type="protein sequence ID" value="KAH9799192.1"/>
    <property type="molecule type" value="Genomic_DNA"/>
</dbReference>
<evidence type="ECO:0000313" key="2">
    <source>
        <dbReference type="Proteomes" id="UP000829398"/>
    </source>
</evidence>
<comment type="caution">
    <text evidence="1">The sequence shown here is derived from an EMBL/GenBank/DDBJ whole genome shotgun (WGS) entry which is preliminary data.</text>
</comment>
<gene>
    <name evidence="1" type="ORF">KPL71_000271</name>
</gene>
<keyword evidence="2" id="KW-1185">Reference proteome</keyword>
<reference evidence="2" key="1">
    <citation type="journal article" date="2023" name="Hortic. Res.">
        <title>A chromosome-level phased genome enabling allele-level studies in sweet orange: a case study on citrus Huanglongbing tolerance.</title>
        <authorList>
            <person name="Wu B."/>
            <person name="Yu Q."/>
            <person name="Deng Z."/>
            <person name="Duan Y."/>
            <person name="Luo F."/>
            <person name="Gmitter F. Jr."/>
        </authorList>
    </citation>
    <scope>NUCLEOTIDE SEQUENCE [LARGE SCALE GENOMIC DNA]</scope>
    <source>
        <strain evidence="2">cv. Valencia</strain>
    </source>
</reference>
<organism evidence="1 2">
    <name type="scientific">Citrus sinensis</name>
    <name type="common">Sweet orange</name>
    <name type="synonym">Citrus aurantium var. sinensis</name>
    <dbReference type="NCBI Taxonomy" id="2711"/>
    <lineage>
        <taxon>Eukaryota</taxon>
        <taxon>Viridiplantae</taxon>
        <taxon>Streptophyta</taxon>
        <taxon>Embryophyta</taxon>
        <taxon>Tracheophyta</taxon>
        <taxon>Spermatophyta</taxon>
        <taxon>Magnoliopsida</taxon>
        <taxon>eudicotyledons</taxon>
        <taxon>Gunneridae</taxon>
        <taxon>Pentapetalae</taxon>
        <taxon>rosids</taxon>
        <taxon>malvids</taxon>
        <taxon>Sapindales</taxon>
        <taxon>Rutaceae</taxon>
        <taxon>Aurantioideae</taxon>
        <taxon>Citrus</taxon>
    </lineage>
</organism>
<evidence type="ECO:0000313" key="1">
    <source>
        <dbReference type="EMBL" id="KAH9799192.1"/>
    </source>
</evidence>
<accession>A0ACB8NMS9</accession>
<proteinExistence type="predicted"/>
<dbReference type="Proteomes" id="UP000829398">
    <property type="component" value="Chromosome 1"/>
</dbReference>